<accession>A0A699YT92</accession>
<dbReference type="Pfam" id="PF14566">
    <property type="entry name" value="PTPlike_phytase"/>
    <property type="match status" value="1"/>
</dbReference>
<organism evidence="1 2">
    <name type="scientific">Haematococcus lacustris</name>
    <name type="common">Green alga</name>
    <name type="synonym">Haematococcus pluvialis</name>
    <dbReference type="NCBI Taxonomy" id="44745"/>
    <lineage>
        <taxon>Eukaryota</taxon>
        <taxon>Viridiplantae</taxon>
        <taxon>Chlorophyta</taxon>
        <taxon>core chlorophytes</taxon>
        <taxon>Chlorophyceae</taxon>
        <taxon>CS clade</taxon>
        <taxon>Chlamydomonadales</taxon>
        <taxon>Haematococcaceae</taxon>
        <taxon>Haematococcus</taxon>
    </lineage>
</organism>
<dbReference type="InterPro" id="IPR029021">
    <property type="entry name" value="Prot-tyrosine_phosphatase-like"/>
</dbReference>
<dbReference type="SMART" id="SM01301">
    <property type="entry name" value="PTPlike_phytase"/>
    <property type="match status" value="1"/>
</dbReference>
<sequence>ALRHGGRILVAHESFEYGHYGELYDTWEEIDHPDAVATPAEVYSGLTRQGFAVKYVRIPVTDGTAPTLADFDSVIAAIMDFGLQNPVVFNCQMGIGRTTTGMVIASLIHMYTEGALQTASSWMTSAGRTCRSCTATWRPA</sequence>
<evidence type="ECO:0008006" key="3">
    <source>
        <dbReference type="Google" id="ProtNLM"/>
    </source>
</evidence>
<feature type="non-terminal residue" evidence="1">
    <location>
        <position position="1"/>
    </location>
</feature>
<dbReference type="EMBL" id="BLLF01000244">
    <property type="protein sequence ID" value="GFH09569.1"/>
    <property type="molecule type" value="Genomic_DNA"/>
</dbReference>
<comment type="caution">
    <text evidence="1">The sequence shown here is derived from an EMBL/GenBank/DDBJ whole genome shotgun (WGS) entry which is preliminary data.</text>
</comment>
<dbReference type="Proteomes" id="UP000485058">
    <property type="component" value="Unassembled WGS sequence"/>
</dbReference>
<dbReference type="AlphaFoldDB" id="A0A699YT92"/>
<keyword evidence="2" id="KW-1185">Reference proteome</keyword>
<dbReference type="InterPro" id="IPR050561">
    <property type="entry name" value="PTP"/>
</dbReference>
<dbReference type="SUPFAM" id="SSF52799">
    <property type="entry name" value="(Phosphotyrosine protein) phosphatases II"/>
    <property type="match status" value="1"/>
</dbReference>
<evidence type="ECO:0000313" key="2">
    <source>
        <dbReference type="Proteomes" id="UP000485058"/>
    </source>
</evidence>
<proteinExistence type="predicted"/>
<name>A0A699YT92_HAELA</name>
<dbReference type="PANTHER" id="PTHR23339">
    <property type="entry name" value="TYROSINE SPECIFIC PROTEIN PHOSPHATASE AND DUAL SPECIFICITY PROTEIN PHOSPHATASE"/>
    <property type="match status" value="1"/>
</dbReference>
<protein>
    <recommendedName>
        <fullName evidence="3">Tyrosine specific protein phosphatases domain-containing protein</fullName>
    </recommendedName>
</protein>
<reference evidence="1 2" key="1">
    <citation type="submission" date="2020-02" db="EMBL/GenBank/DDBJ databases">
        <title>Draft genome sequence of Haematococcus lacustris strain NIES-144.</title>
        <authorList>
            <person name="Morimoto D."/>
            <person name="Nakagawa S."/>
            <person name="Yoshida T."/>
            <person name="Sawayama S."/>
        </authorList>
    </citation>
    <scope>NUCLEOTIDE SEQUENCE [LARGE SCALE GENOMIC DNA]</scope>
    <source>
        <strain evidence="1 2">NIES-144</strain>
    </source>
</reference>
<gene>
    <name evidence="1" type="ORF">HaLaN_04740</name>
</gene>
<evidence type="ECO:0000313" key="1">
    <source>
        <dbReference type="EMBL" id="GFH09569.1"/>
    </source>
</evidence>
<dbReference type="Gene3D" id="3.90.190.10">
    <property type="entry name" value="Protein tyrosine phosphatase superfamily"/>
    <property type="match status" value="1"/>
</dbReference>